<evidence type="ECO:0000256" key="3">
    <source>
        <dbReference type="ARBA" id="ARBA00022989"/>
    </source>
</evidence>
<dbReference type="PATRIC" id="fig|743722.3.peg.97"/>
<proteinExistence type="predicted"/>
<sequence>MEKEKWLKILAGLIASMFFYAAFSKLWDYEQSQIDMRNQLFPKFVADVFTWLVPGIEFIIVILLIIKPTRLKGFWVSLGLLTVFTIYVGIAVSKIFGRTPCACGGILNNLPYGWHIAFNLLFMFLAYRGIGLEKGWTLKETWTKIKNTWFGLRKRRLNKKLNNELMQG</sequence>
<protein>
    <recommendedName>
        <fullName evidence="6">Methylamine utilisation protein MauE domain-containing protein</fullName>
    </recommendedName>
</protein>
<keyword evidence="4 5" id="KW-0472">Membrane</keyword>
<dbReference type="STRING" id="743722.Sph21_0091"/>
<feature type="domain" description="Methylamine utilisation protein MauE" evidence="6">
    <location>
        <begin position="7"/>
        <end position="127"/>
    </location>
</feature>
<organism evidence="7">
    <name type="scientific">Sphingobacterium sp. (strain 21)</name>
    <dbReference type="NCBI Taxonomy" id="743722"/>
    <lineage>
        <taxon>Bacteria</taxon>
        <taxon>Pseudomonadati</taxon>
        <taxon>Bacteroidota</taxon>
        <taxon>Sphingobacteriia</taxon>
        <taxon>Sphingobacteriales</taxon>
        <taxon>Sphingobacteriaceae</taxon>
        <taxon>Sphingobacterium</taxon>
    </lineage>
</organism>
<evidence type="ECO:0000256" key="4">
    <source>
        <dbReference type="ARBA" id="ARBA00023136"/>
    </source>
</evidence>
<dbReference type="eggNOG" id="ENOG50330T5">
    <property type="taxonomic scope" value="Bacteria"/>
</dbReference>
<dbReference type="UniPathway" id="UPA00895"/>
<dbReference type="GO" id="GO:0030416">
    <property type="term" value="P:methylamine metabolic process"/>
    <property type="evidence" value="ECO:0007669"/>
    <property type="project" value="InterPro"/>
</dbReference>
<dbReference type="KEGG" id="shg:Sph21_0091"/>
<comment type="subcellular location">
    <subcellularLocation>
        <location evidence="1">Membrane</location>
        <topology evidence="1">Multi-pass membrane protein</topology>
    </subcellularLocation>
</comment>
<evidence type="ECO:0000256" key="2">
    <source>
        <dbReference type="ARBA" id="ARBA00022692"/>
    </source>
</evidence>
<dbReference type="InterPro" id="IPR009908">
    <property type="entry name" value="Methylamine_util_MauE"/>
</dbReference>
<evidence type="ECO:0000256" key="5">
    <source>
        <dbReference type="SAM" id="Phobius"/>
    </source>
</evidence>
<name>F4CEI8_SPHS2</name>
<evidence type="ECO:0000259" key="6">
    <source>
        <dbReference type="Pfam" id="PF07291"/>
    </source>
</evidence>
<feature type="transmembrane region" description="Helical" evidence="5">
    <location>
        <begin position="48"/>
        <end position="66"/>
    </location>
</feature>
<dbReference type="OrthoDB" id="673785at2"/>
<keyword evidence="3 5" id="KW-1133">Transmembrane helix</keyword>
<gene>
    <name evidence="7" type="ordered locus">Sph21_0091</name>
</gene>
<dbReference type="GO" id="GO:0016020">
    <property type="term" value="C:membrane"/>
    <property type="evidence" value="ECO:0007669"/>
    <property type="project" value="UniProtKB-SubCell"/>
</dbReference>
<dbReference type="Pfam" id="PF07291">
    <property type="entry name" value="MauE"/>
    <property type="match status" value="1"/>
</dbReference>
<accession>F4CEI8</accession>
<feature type="transmembrane region" description="Helical" evidence="5">
    <location>
        <begin position="73"/>
        <end position="92"/>
    </location>
</feature>
<reference evidence="7" key="1">
    <citation type="submission" date="2011-03" db="EMBL/GenBank/DDBJ databases">
        <title>Complete sequence of Sphingobacterium sp. 21.</title>
        <authorList>
            <consortium name="US DOE Joint Genome Institute"/>
            <person name="Lucas S."/>
            <person name="Copeland A."/>
            <person name="Lapidus A."/>
            <person name="Cheng J.-F."/>
            <person name="Goodwin L."/>
            <person name="Pitluck S."/>
            <person name="Davenport K."/>
            <person name="Detter J.C."/>
            <person name="Han C."/>
            <person name="Tapia R."/>
            <person name="Land M."/>
            <person name="Hauser L."/>
            <person name="Kyrpides N."/>
            <person name="Ivanova N."/>
            <person name="Ovchinnikova G."/>
            <person name="Pagani I."/>
            <person name="Siebers A.K."/>
            <person name="Allgaier M."/>
            <person name="Thelen M.P."/>
            <person name="Hugenholtz P."/>
            <person name="Woyke T."/>
        </authorList>
    </citation>
    <scope>NUCLEOTIDE SEQUENCE</scope>
    <source>
        <strain evidence="7">21</strain>
    </source>
</reference>
<dbReference type="EMBL" id="CP002584">
    <property type="protein sequence ID" value="ADZ76683.1"/>
    <property type="molecule type" value="Genomic_DNA"/>
</dbReference>
<dbReference type="AlphaFoldDB" id="F4CEI8"/>
<keyword evidence="2 5" id="KW-0812">Transmembrane</keyword>
<dbReference type="HOGENOM" id="CLU_130981_0_0_10"/>
<evidence type="ECO:0000256" key="1">
    <source>
        <dbReference type="ARBA" id="ARBA00004141"/>
    </source>
</evidence>
<feature type="transmembrane region" description="Helical" evidence="5">
    <location>
        <begin position="112"/>
        <end position="130"/>
    </location>
</feature>
<evidence type="ECO:0000313" key="7">
    <source>
        <dbReference type="EMBL" id="ADZ76683.1"/>
    </source>
</evidence>